<dbReference type="FunFam" id="1.25.40.10:FF:000343">
    <property type="entry name" value="Pentatricopeptide repeat-containing protein At3g58590"/>
    <property type="match status" value="1"/>
</dbReference>
<evidence type="ECO:0000256" key="2">
    <source>
        <dbReference type="PROSITE-ProRule" id="PRU00708"/>
    </source>
</evidence>
<proteinExistence type="predicted"/>
<dbReference type="InterPro" id="IPR046960">
    <property type="entry name" value="PPR_At4g14850-like_plant"/>
</dbReference>
<comment type="caution">
    <text evidence="3">The sequence shown here is derived from an EMBL/GenBank/DDBJ whole genome shotgun (WGS) entry which is preliminary data.</text>
</comment>
<sequence>MLKIFAPETKAGGIALFRNSNKTVLCFHQRLHFSHANHKEQQNRLLRLLNQARSNVESLKPATVKSLHALTVAIGPYADQPIFLCNNVIHLYGSVSELSMSRQVFDKMPQRNGASYNSMISAYMRTGDEVEAWKLFLDMRYCGFSPTQFTFGGLLSSASLGLCQCSQLQSLIVKSGLLCSDAFSGTALLGLFGKLGCLDEAIRVFEDMPCKTTVTWNSIVSLFANHGFVEECVHFFCELLRTGESLSKSSFVGVLSGLNCAHDLQLGEQVHGLVIKTGLDGKIHVVNSLVNMYTKCFGIHLAEKMFVEADTGDVALWNVIIGVWAKSDRPKKALELFLDMSDFGVLPNQATFVAVLESCKSLQIPRCGESLHGKIMTSSFESDVFVGTALVDFYAKCDKIHDAQHCFDEICEKNVVSWTVLILGYSGKCFSTPAFLLREMLRLGYCPNEFSFSAVVKSSLALELQQVHCLAVRMGYSQNDYVISALITSYARNGLVSEALIFVTDINSRLPVVPCNILAGLYNSTGQYWESQKLLALLEEPDLVSWNILIAACAQNGDYEEVLELFRHMHMSQIRPDKYTLVSVLSVCAKLCSLALGCSIHGLIVKYDSKCCDTFLCNVLLDMYAKCGSIESSLKIFNQISDKNVISWTALVSALGHNGFVCEALDKFREMMVLGVKPDRVAFLSVLSVCRHGGLVKEGMELFGMMKTYGVVPEMDHHLCIINLLANNGHLKEAEQFIANMPFPPNALVWRSLLEAYRRLSKE</sequence>
<dbReference type="PANTHER" id="PTHR24015:SF548">
    <property type="entry name" value="OS08G0340900 PROTEIN"/>
    <property type="match status" value="1"/>
</dbReference>
<dbReference type="Proteomes" id="UP001370490">
    <property type="component" value="Unassembled WGS sequence"/>
</dbReference>
<dbReference type="Gene3D" id="1.25.40.10">
    <property type="entry name" value="Tetratricopeptide repeat domain"/>
    <property type="match status" value="7"/>
</dbReference>
<dbReference type="PROSITE" id="PS51375">
    <property type="entry name" value="PPR"/>
    <property type="match status" value="7"/>
</dbReference>
<feature type="repeat" description="PPR" evidence="2">
    <location>
        <begin position="212"/>
        <end position="246"/>
    </location>
</feature>
<dbReference type="Pfam" id="PF13041">
    <property type="entry name" value="PPR_2"/>
    <property type="match status" value="3"/>
</dbReference>
<dbReference type="AlphaFoldDB" id="A0AAN8V0L1"/>
<name>A0AAN8V0L1_9MAGN</name>
<keyword evidence="1" id="KW-0677">Repeat</keyword>
<dbReference type="InterPro" id="IPR011990">
    <property type="entry name" value="TPR-like_helical_dom_sf"/>
</dbReference>
<dbReference type="FunFam" id="1.25.40.10:FF:000158">
    <property type="entry name" value="pentatricopeptide repeat-containing protein At2g33680"/>
    <property type="match status" value="1"/>
</dbReference>
<dbReference type="Pfam" id="PF01535">
    <property type="entry name" value="PPR"/>
    <property type="match status" value="6"/>
</dbReference>
<reference evidence="3 4" key="1">
    <citation type="submission" date="2023-12" db="EMBL/GenBank/DDBJ databases">
        <title>A high-quality genome assembly for Dillenia turbinata (Dilleniales).</title>
        <authorList>
            <person name="Chanderbali A."/>
        </authorList>
    </citation>
    <scope>NUCLEOTIDE SEQUENCE [LARGE SCALE GENOMIC DNA]</scope>
    <source>
        <strain evidence="3">LSX21</strain>
        <tissue evidence="3">Leaf</tissue>
    </source>
</reference>
<dbReference type="GO" id="GO:0099402">
    <property type="term" value="P:plant organ development"/>
    <property type="evidence" value="ECO:0007669"/>
    <property type="project" value="UniProtKB-ARBA"/>
</dbReference>
<evidence type="ECO:0000313" key="3">
    <source>
        <dbReference type="EMBL" id="KAK6919153.1"/>
    </source>
</evidence>
<dbReference type="GO" id="GO:0009451">
    <property type="term" value="P:RNA modification"/>
    <property type="evidence" value="ECO:0007669"/>
    <property type="project" value="InterPro"/>
</dbReference>
<dbReference type="InterPro" id="IPR002885">
    <property type="entry name" value="PPR_rpt"/>
</dbReference>
<feature type="repeat" description="PPR" evidence="2">
    <location>
        <begin position="679"/>
        <end position="713"/>
    </location>
</feature>
<gene>
    <name evidence="3" type="ORF">RJ641_017575</name>
</gene>
<evidence type="ECO:0000256" key="1">
    <source>
        <dbReference type="ARBA" id="ARBA00022737"/>
    </source>
</evidence>
<dbReference type="PANTHER" id="PTHR24015">
    <property type="entry name" value="OS07G0578800 PROTEIN-RELATED"/>
    <property type="match status" value="1"/>
</dbReference>
<feature type="repeat" description="PPR" evidence="2">
    <location>
        <begin position="542"/>
        <end position="576"/>
    </location>
</feature>
<feature type="repeat" description="PPR" evidence="2">
    <location>
        <begin position="313"/>
        <end position="347"/>
    </location>
</feature>
<keyword evidence="4" id="KW-1185">Reference proteome</keyword>
<feature type="repeat" description="PPR" evidence="2">
    <location>
        <begin position="613"/>
        <end position="643"/>
    </location>
</feature>
<protein>
    <submittedName>
        <fullName evidence="3">Pentatricopeptide repeat</fullName>
    </submittedName>
</protein>
<dbReference type="FunFam" id="1.25.40.10:FF:001096">
    <property type="entry name" value="Pentatricopeptide repeat-containing protein"/>
    <property type="match status" value="1"/>
</dbReference>
<accession>A0AAN8V0L1</accession>
<dbReference type="GO" id="GO:0003723">
    <property type="term" value="F:RNA binding"/>
    <property type="evidence" value="ECO:0007669"/>
    <property type="project" value="InterPro"/>
</dbReference>
<dbReference type="NCBIfam" id="TIGR00756">
    <property type="entry name" value="PPR"/>
    <property type="match status" value="5"/>
</dbReference>
<evidence type="ECO:0000313" key="4">
    <source>
        <dbReference type="Proteomes" id="UP001370490"/>
    </source>
</evidence>
<dbReference type="EMBL" id="JBAMMX010000022">
    <property type="protein sequence ID" value="KAK6919153.1"/>
    <property type="molecule type" value="Genomic_DNA"/>
</dbReference>
<organism evidence="3 4">
    <name type="scientific">Dillenia turbinata</name>
    <dbReference type="NCBI Taxonomy" id="194707"/>
    <lineage>
        <taxon>Eukaryota</taxon>
        <taxon>Viridiplantae</taxon>
        <taxon>Streptophyta</taxon>
        <taxon>Embryophyta</taxon>
        <taxon>Tracheophyta</taxon>
        <taxon>Spermatophyta</taxon>
        <taxon>Magnoliopsida</taxon>
        <taxon>eudicotyledons</taxon>
        <taxon>Gunneridae</taxon>
        <taxon>Pentapetalae</taxon>
        <taxon>Dilleniales</taxon>
        <taxon>Dilleniaceae</taxon>
        <taxon>Dillenia</taxon>
    </lineage>
</organism>
<feature type="repeat" description="PPR" evidence="2">
    <location>
        <begin position="112"/>
        <end position="146"/>
    </location>
</feature>
<feature type="repeat" description="PPR" evidence="2">
    <location>
        <begin position="644"/>
        <end position="678"/>
    </location>
</feature>